<dbReference type="Gene3D" id="2.20.25.90">
    <property type="entry name" value="ADC-like domains"/>
    <property type="match status" value="1"/>
</dbReference>
<evidence type="ECO:0000256" key="4">
    <source>
        <dbReference type="ARBA" id="ARBA00022505"/>
    </source>
</evidence>
<dbReference type="PROSITE" id="PS51669">
    <property type="entry name" value="4FE4S_MOW_BIS_MGD"/>
    <property type="match status" value="1"/>
</dbReference>
<evidence type="ECO:0000256" key="13">
    <source>
        <dbReference type="ARBA" id="ARBA00052176"/>
    </source>
</evidence>
<dbReference type="InterPro" id="IPR006657">
    <property type="entry name" value="MoPterin_dinucl-bd_dom"/>
</dbReference>
<dbReference type="SUPFAM" id="SSF53706">
    <property type="entry name" value="Formate dehydrogenase/DMSO reductase, domains 1-3"/>
    <property type="match status" value="1"/>
</dbReference>
<organism evidence="18 19">
    <name type="scientific">Anaeromyxobacter diazotrophicus</name>
    <dbReference type="NCBI Taxonomy" id="2590199"/>
    <lineage>
        <taxon>Bacteria</taxon>
        <taxon>Pseudomonadati</taxon>
        <taxon>Myxococcota</taxon>
        <taxon>Myxococcia</taxon>
        <taxon>Myxococcales</taxon>
        <taxon>Cystobacterineae</taxon>
        <taxon>Anaeromyxobacteraceae</taxon>
        <taxon>Anaeromyxobacter</taxon>
    </lineage>
</organism>
<reference evidence="19" key="1">
    <citation type="journal article" date="2020" name="Appl. Environ. Microbiol.">
        <title>Diazotrophic Anaeromyxobacter Isolates from Soils.</title>
        <authorList>
            <person name="Masuda Y."/>
            <person name="Yamanaka H."/>
            <person name="Xu Z.X."/>
            <person name="Shiratori Y."/>
            <person name="Aono T."/>
            <person name="Amachi S."/>
            <person name="Senoo K."/>
            <person name="Itoh H."/>
        </authorList>
    </citation>
    <scope>NUCLEOTIDE SEQUENCE [LARGE SCALE GENOMIC DNA]</scope>
    <source>
        <strain evidence="19">R267</strain>
    </source>
</reference>
<dbReference type="CDD" id="cd00508">
    <property type="entry name" value="MopB_CT_Fdh-Nap-like"/>
    <property type="match status" value="1"/>
</dbReference>
<evidence type="ECO:0000256" key="6">
    <source>
        <dbReference type="ARBA" id="ARBA00022729"/>
    </source>
</evidence>
<dbReference type="SUPFAM" id="SSF50692">
    <property type="entry name" value="ADC-like"/>
    <property type="match status" value="1"/>
</dbReference>
<evidence type="ECO:0000256" key="11">
    <source>
        <dbReference type="ARBA" id="ARBA00023014"/>
    </source>
</evidence>
<dbReference type="InterPro" id="IPR006656">
    <property type="entry name" value="Mopterin_OxRdtase"/>
</dbReference>
<evidence type="ECO:0000256" key="8">
    <source>
        <dbReference type="ARBA" id="ARBA00022982"/>
    </source>
</evidence>
<dbReference type="SMART" id="SM00926">
    <property type="entry name" value="Molybdop_Fe4S4"/>
    <property type="match status" value="1"/>
</dbReference>
<keyword evidence="19" id="KW-1185">Reference proteome</keyword>
<dbReference type="GO" id="GO:0030151">
    <property type="term" value="F:molybdenum ion binding"/>
    <property type="evidence" value="ECO:0007669"/>
    <property type="project" value="TreeGrafter"/>
</dbReference>
<dbReference type="PANTHER" id="PTHR43105">
    <property type="entry name" value="RESPIRATORY NITRATE REDUCTASE"/>
    <property type="match status" value="1"/>
</dbReference>
<dbReference type="GO" id="GO:0051539">
    <property type="term" value="F:4 iron, 4 sulfur cluster binding"/>
    <property type="evidence" value="ECO:0007669"/>
    <property type="project" value="UniProtKB-KW"/>
</dbReference>
<evidence type="ECO:0000256" key="3">
    <source>
        <dbReference type="ARBA" id="ARBA00022485"/>
    </source>
</evidence>
<dbReference type="InterPro" id="IPR006963">
    <property type="entry name" value="Mopterin_OxRdtase_4Fe-4S_dom"/>
</dbReference>
<evidence type="ECO:0000256" key="5">
    <source>
        <dbReference type="ARBA" id="ARBA00022723"/>
    </source>
</evidence>
<evidence type="ECO:0000313" key="19">
    <source>
        <dbReference type="Proteomes" id="UP000503640"/>
    </source>
</evidence>
<dbReference type="InterPro" id="IPR050123">
    <property type="entry name" value="Prok_molybdopt-oxidoreductase"/>
</dbReference>
<evidence type="ECO:0000256" key="14">
    <source>
        <dbReference type="ARBA" id="ARBA00055000"/>
    </source>
</evidence>
<feature type="signal peptide" evidence="16">
    <location>
        <begin position="1"/>
        <end position="27"/>
    </location>
</feature>
<dbReference type="GO" id="GO:0016020">
    <property type="term" value="C:membrane"/>
    <property type="evidence" value="ECO:0007669"/>
    <property type="project" value="TreeGrafter"/>
</dbReference>
<dbReference type="CDD" id="cd02754">
    <property type="entry name" value="MopB_Nitrate-R-NapA-like"/>
    <property type="match status" value="1"/>
</dbReference>
<evidence type="ECO:0000256" key="12">
    <source>
        <dbReference type="ARBA" id="ARBA00023063"/>
    </source>
</evidence>
<dbReference type="Gene3D" id="2.40.40.20">
    <property type="match status" value="1"/>
</dbReference>
<dbReference type="InterPro" id="IPR027467">
    <property type="entry name" value="MopterinOxRdtase_cofactor_BS"/>
</dbReference>
<keyword evidence="8" id="KW-0813">Transport</keyword>
<dbReference type="Gene3D" id="3.40.50.740">
    <property type="match status" value="1"/>
</dbReference>
<dbReference type="GO" id="GO:0050140">
    <property type="term" value="F:nitrate reductase (cytochrome) activity"/>
    <property type="evidence" value="ECO:0007669"/>
    <property type="project" value="UniProtKB-EC"/>
</dbReference>
<sequence length="748" mass="81577">MALSRRDFLKTTAAASALSALPAPALAAEDGDTRWTKSVCRYCGTGCGLYVGARGDQVVAVRGDPEDHNAGFLCVKGALLPQILSAPDRLLHPLIRKGNGFQRASWDEAMGLVAAKFQEAIQKFGPDAVGFYGSGQGLTEETYAANKLFKAGLRTNNVDGNPRLCMASATAGYVGTYGKDEPMGCYEDLDHADVFLIIGSNTAEAHPVLFRRIVRRKEAGRNVKVIVLDPRRTATSRIADLHLSFKPGADLAILNAMAHVLFAEGLVDDAFMKDQVAFGEGAEANKTRADYEKSLAACTPQAAAALAGCNAEDIVRAARWFGEKGRTATSLWCMGLNQRTQGVWVNQLVHNLHLVTGKIGVPGSTPLSLTGQPNACGGVRDGGALSHLLPYGRVVANEKHRAEMEKLWGVAPGTISPKPGLPTVDLFRALEDGKLKCLYVMCTNPGQSLPNVDRYRKAMRREGAFLVVTEAFHPTRTSELADVVLPAALWAEKEGVYGCTERRYHLLERAVAPRGEARPDLDILCDLAARLGHGKLLPFKAPAEAWTEILETARGTAYDFSGMTRARLQQSHGLLWPLPSAGHPGTKRRYVRGEDPFVPADHPLRMKFYGRPDGRAVVWFRPQRDPGEVVDAAYPLWFTTGRVLEHWHTGTMTRNCRELRHANAEALAELHPQDAARLGVKDGDRVRVSSRRGAETFRAKVAEGARLGVVFVQMHDPDHLCNRVTHDAVDPVSRQPEFKICAVKLEKA</sequence>
<dbReference type="GO" id="GO:0043546">
    <property type="term" value="F:molybdopterin cofactor binding"/>
    <property type="evidence" value="ECO:0007669"/>
    <property type="project" value="InterPro"/>
</dbReference>
<evidence type="ECO:0000313" key="18">
    <source>
        <dbReference type="EMBL" id="GEJ56077.1"/>
    </source>
</evidence>
<dbReference type="GO" id="GO:0009325">
    <property type="term" value="C:nitrate reductase complex"/>
    <property type="evidence" value="ECO:0007669"/>
    <property type="project" value="TreeGrafter"/>
</dbReference>
<evidence type="ECO:0000259" key="17">
    <source>
        <dbReference type="PROSITE" id="PS51669"/>
    </source>
</evidence>
<keyword evidence="11" id="KW-0411">Iron-sulfur</keyword>
<keyword evidence="9" id="KW-0560">Oxidoreductase</keyword>
<evidence type="ECO:0000256" key="16">
    <source>
        <dbReference type="SAM" id="SignalP"/>
    </source>
</evidence>
<comment type="function">
    <text evidence="14">Catalytic subunit of the periplasmic nitrate reductase complex NapAB. Receives electrons from NapB and catalyzes the reduction of nitrate to nitrite.</text>
</comment>
<evidence type="ECO:0000256" key="7">
    <source>
        <dbReference type="ARBA" id="ARBA00022764"/>
    </source>
</evidence>
<dbReference type="PROSITE" id="PS00551">
    <property type="entry name" value="MOLYBDOPTERIN_PROK_1"/>
    <property type="match status" value="1"/>
</dbReference>
<evidence type="ECO:0000256" key="9">
    <source>
        <dbReference type="ARBA" id="ARBA00023002"/>
    </source>
</evidence>
<keyword evidence="8" id="KW-0249">Electron transport</keyword>
<dbReference type="EC" id="1.9.6.1" evidence="15"/>
<dbReference type="AlphaFoldDB" id="A0A7I9VJ71"/>
<feature type="domain" description="4Fe-4S Mo/W bis-MGD-type" evidence="17">
    <location>
        <begin position="33"/>
        <end position="88"/>
    </location>
</feature>
<name>A0A7I9VJ71_9BACT</name>
<proteinExistence type="predicted"/>
<dbReference type="RefSeq" id="WP_176063229.1">
    <property type="nucleotide sequence ID" value="NZ_BJTG01000002.1"/>
</dbReference>
<dbReference type="InterPro" id="IPR006311">
    <property type="entry name" value="TAT_signal"/>
</dbReference>
<dbReference type="Gene3D" id="3.40.228.10">
    <property type="entry name" value="Dimethylsulfoxide Reductase, domain 2"/>
    <property type="match status" value="1"/>
</dbReference>
<dbReference type="NCBIfam" id="TIGR01409">
    <property type="entry name" value="TAT_signal_seq"/>
    <property type="match status" value="1"/>
</dbReference>
<comment type="cofactor">
    <cofactor evidence="2">
        <name>[4Fe-4S] cluster</name>
        <dbReference type="ChEBI" id="CHEBI:49883"/>
    </cofactor>
</comment>
<keyword evidence="7" id="KW-0574">Periplasm</keyword>
<comment type="caution">
    <text evidence="18">The sequence shown here is derived from an EMBL/GenBank/DDBJ whole genome shotgun (WGS) entry which is preliminary data.</text>
</comment>
<dbReference type="Pfam" id="PF00384">
    <property type="entry name" value="Molybdopterin"/>
    <property type="match status" value="1"/>
</dbReference>
<dbReference type="Pfam" id="PF01568">
    <property type="entry name" value="Molydop_binding"/>
    <property type="match status" value="1"/>
</dbReference>
<dbReference type="InterPro" id="IPR009010">
    <property type="entry name" value="Asp_de-COase-like_dom_sf"/>
</dbReference>
<dbReference type="Pfam" id="PF10518">
    <property type="entry name" value="TAT_signal"/>
    <property type="match status" value="1"/>
</dbReference>
<keyword evidence="10" id="KW-0408">Iron</keyword>
<comment type="cofactor">
    <cofactor evidence="1">
        <name>Mo-bis(molybdopterin guanine dinucleotide)</name>
        <dbReference type="ChEBI" id="CHEBI:60539"/>
    </cofactor>
</comment>
<dbReference type="PANTHER" id="PTHR43105:SF11">
    <property type="entry name" value="PERIPLASMIC NITRATE REDUCTASE"/>
    <property type="match status" value="1"/>
</dbReference>
<evidence type="ECO:0000256" key="15">
    <source>
        <dbReference type="ARBA" id="ARBA00067026"/>
    </source>
</evidence>
<dbReference type="FunFam" id="2.40.40.20:FF:000005">
    <property type="entry name" value="Periplasmic nitrate reductase"/>
    <property type="match status" value="1"/>
</dbReference>
<feature type="chain" id="PRO_5029548353" description="nitrate reductase (cytochrome)" evidence="16">
    <location>
        <begin position="28"/>
        <end position="748"/>
    </location>
</feature>
<dbReference type="EMBL" id="BJTG01000002">
    <property type="protein sequence ID" value="GEJ56077.1"/>
    <property type="molecule type" value="Genomic_DNA"/>
</dbReference>
<comment type="catalytic activity">
    <reaction evidence="13">
        <text>2 Fe(II)-[cytochrome] + nitrate + 2 H(+) = 2 Fe(III)-[cytochrome] + nitrite + H2O</text>
        <dbReference type="Rhea" id="RHEA:12909"/>
        <dbReference type="Rhea" id="RHEA-COMP:11777"/>
        <dbReference type="Rhea" id="RHEA-COMP:11778"/>
        <dbReference type="ChEBI" id="CHEBI:15377"/>
        <dbReference type="ChEBI" id="CHEBI:15378"/>
        <dbReference type="ChEBI" id="CHEBI:16301"/>
        <dbReference type="ChEBI" id="CHEBI:17632"/>
        <dbReference type="ChEBI" id="CHEBI:29033"/>
        <dbReference type="ChEBI" id="CHEBI:29034"/>
        <dbReference type="EC" id="1.9.6.1"/>
    </reaction>
</comment>
<keyword evidence="3" id="KW-0004">4Fe-4S</keyword>
<keyword evidence="4" id="KW-0500">Molybdenum</keyword>
<keyword evidence="5" id="KW-0479">Metal-binding</keyword>
<evidence type="ECO:0000256" key="2">
    <source>
        <dbReference type="ARBA" id="ARBA00001966"/>
    </source>
</evidence>
<accession>A0A7I9VJ71</accession>
<evidence type="ECO:0000256" key="10">
    <source>
        <dbReference type="ARBA" id="ARBA00023004"/>
    </source>
</evidence>
<keyword evidence="12" id="KW-0534">Nitrate assimilation</keyword>
<dbReference type="InterPro" id="IPR019546">
    <property type="entry name" value="TAT_signal_bac_arc"/>
</dbReference>
<dbReference type="Proteomes" id="UP000503640">
    <property type="component" value="Unassembled WGS sequence"/>
</dbReference>
<dbReference type="GO" id="GO:0045333">
    <property type="term" value="P:cellular respiration"/>
    <property type="evidence" value="ECO:0007669"/>
    <property type="project" value="UniProtKB-ARBA"/>
</dbReference>
<dbReference type="GO" id="GO:0042128">
    <property type="term" value="P:nitrate assimilation"/>
    <property type="evidence" value="ECO:0007669"/>
    <property type="project" value="UniProtKB-KW"/>
</dbReference>
<protein>
    <recommendedName>
        <fullName evidence="15">nitrate reductase (cytochrome)</fullName>
        <ecNumber evidence="15">1.9.6.1</ecNumber>
    </recommendedName>
</protein>
<evidence type="ECO:0000256" key="1">
    <source>
        <dbReference type="ARBA" id="ARBA00001942"/>
    </source>
</evidence>
<keyword evidence="6 16" id="KW-0732">Signal</keyword>
<dbReference type="PROSITE" id="PS51318">
    <property type="entry name" value="TAT"/>
    <property type="match status" value="1"/>
</dbReference>
<gene>
    <name evidence="18" type="ORF">AMYX_08180</name>
</gene>
<dbReference type="Pfam" id="PF04879">
    <property type="entry name" value="Molybdop_Fe4S4"/>
    <property type="match status" value="1"/>
</dbReference>